<evidence type="ECO:0000313" key="2">
    <source>
        <dbReference type="EMBL" id="TDR94965.1"/>
    </source>
</evidence>
<protein>
    <submittedName>
        <fullName evidence="2">Putative branched-subunit amino acid permease</fullName>
    </submittedName>
</protein>
<keyword evidence="1" id="KW-1133">Transmembrane helix</keyword>
<organism evidence="2 3">
    <name type="scientific">Enterovirga rhinocerotis</name>
    <dbReference type="NCBI Taxonomy" id="1339210"/>
    <lineage>
        <taxon>Bacteria</taxon>
        <taxon>Pseudomonadati</taxon>
        <taxon>Pseudomonadota</taxon>
        <taxon>Alphaproteobacteria</taxon>
        <taxon>Hyphomicrobiales</taxon>
        <taxon>Methylobacteriaceae</taxon>
        <taxon>Enterovirga</taxon>
    </lineage>
</organism>
<dbReference type="RefSeq" id="WP_133769814.1">
    <property type="nucleotide sequence ID" value="NZ_SNZR01000011.1"/>
</dbReference>
<evidence type="ECO:0000313" key="3">
    <source>
        <dbReference type="Proteomes" id="UP000295122"/>
    </source>
</evidence>
<dbReference type="Proteomes" id="UP000295122">
    <property type="component" value="Unassembled WGS sequence"/>
</dbReference>
<keyword evidence="3" id="KW-1185">Reference proteome</keyword>
<keyword evidence="1" id="KW-0472">Membrane</keyword>
<dbReference type="EMBL" id="SNZR01000011">
    <property type="protein sequence ID" value="TDR94965.1"/>
    <property type="molecule type" value="Genomic_DNA"/>
</dbReference>
<dbReference type="Pfam" id="PF03591">
    <property type="entry name" value="AzlC"/>
    <property type="match status" value="1"/>
</dbReference>
<feature type="transmembrane region" description="Helical" evidence="1">
    <location>
        <begin position="164"/>
        <end position="185"/>
    </location>
</feature>
<feature type="transmembrane region" description="Helical" evidence="1">
    <location>
        <begin position="68"/>
        <end position="86"/>
    </location>
</feature>
<evidence type="ECO:0000256" key="1">
    <source>
        <dbReference type="SAM" id="Phobius"/>
    </source>
</evidence>
<dbReference type="InterPro" id="IPR011606">
    <property type="entry name" value="Brnchd-chn_aa_trnsp_permease"/>
</dbReference>
<dbReference type="OrthoDB" id="7675159at2"/>
<dbReference type="AlphaFoldDB" id="A0A4R7CBY4"/>
<accession>A0A4R7CBY4</accession>
<name>A0A4R7CBY4_9HYPH</name>
<comment type="caution">
    <text evidence="2">The sequence shown here is derived from an EMBL/GenBank/DDBJ whole genome shotgun (WGS) entry which is preliminary data.</text>
</comment>
<feature type="transmembrane region" description="Helical" evidence="1">
    <location>
        <begin position="12"/>
        <end position="35"/>
    </location>
</feature>
<feature type="transmembrane region" description="Helical" evidence="1">
    <location>
        <begin position="41"/>
        <end position="61"/>
    </location>
</feature>
<feature type="transmembrane region" description="Helical" evidence="1">
    <location>
        <begin position="215"/>
        <end position="232"/>
    </location>
</feature>
<feature type="transmembrane region" description="Helical" evidence="1">
    <location>
        <begin position="134"/>
        <end position="158"/>
    </location>
</feature>
<sequence length="247" mass="26137">MNVITRRYALAGARSALVLPAWIIGFSFLGVGSLVRDVGHPIGAAMLSTLMIYAAPAQLILYTALANGGSVVAAAIAVAFSAIRLFPMTLSLMPYLRRPNQSTAELVLLAHPVAATIWIESMRRLPPMEQAGRVPYYAGFAITCTTICVTMTGIGYALVGALPVALAAGLVFIIPIYFTIAMAFGAMRLGDWLAIGLGMALLPVATWAVTSDYDILAGGLVAGTIAYGIDRFRRRRTERVPSGSSDV</sequence>
<keyword evidence="1" id="KW-0812">Transmembrane</keyword>
<proteinExistence type="predicted"/>
<gene>
    <name evidence="2" type="ORF">EV668_2257</name>
</gene>
<reference evidence="2 3" key="1">
    <citation type="submission" date="2019-03" db="EMBL/GenBank/DDBJ databases">
        <title>Genomic Encyclopedia of Type Strains, Phase IV (KMG-IV): sequencing the most valuable type-strain genomes for metagenomic binning, comparative biology and taxonomic classification.</title>
        <authorList>
            <person name="Goeker M."/>
        </authorList>
    </citation>
    <scope>NUCLEOTIDE SEQUENCE [LARGE SCALE GENOMIC DNA]</scope>
    <source>
        <strain evidence="2 3">DSM 25903</strain>
    </source>
</reference>